<dbReference type="Gene3D" id="3.40.50.300">
    <property type="entry name" value="P-loop containing nucleotide triphosphate hydrolases"/>
    <property type="match status" value="1"/>
</dbReference>
<keyword evidence="6" id="KW-1185">Reference proteome</keyword>
<gene>
    <name evidence="7" type="primary">LOC120106600</name>
</gene>
<feature type="domain" description="Sulfotransferase" evidence="5">
    <location>
        <begin position="75"/>
        <end position="334"/>
    </location>
</feature>
<evidence type="ECO:0000256" key="3">
    <source>
        <dbReference type="RuleBase" id="RU361155"/>
    </source>
</evidence>
<proteinExistence type="inferred from homology"/>
<dbReference type="Proteomes" id="UP000228380">
    <property type="component" value="Unplaced"/>
</dbReference>
<dbReference type="Pfam" id="PF00685">
    <property type="entry name" value="Sulfotransfer_1"/>
    <property type="match status" value="1"/>
</dbReference>
<evidence type="ECO:0000313" key="7">
    <source>
        <dbReference type="RefSeq" id="XP_038975502.1"/>
    </source>
</evidence>
<dbReference type="PANTHER" id="PTHR11783">
    <property type="entry name" value="SULFOTRANSFERASE SULT"/>
    <property type="match status" value="1"/>
</dbReference>
<organism evidence="6 7">
    <name type="scientific">Phoenix dactylifera</name>
    <name type="common">Date palm</name>
    <dbReference type="NCBI Taxonomy" id="42345"/>
    <lineage>
        <taxon>Eukaryota</taxon>
        <taxon>Viridiplantae</taxon>
        <taxon>Streptophyta</taxon>
        <taxon>Embryophyta</taxon>
        <taxon>Tracheophyta</taxon>
        <taxon>Spermatophyta</taxon>
        <taxon>Magnoliopsida</taxon>
        <taxon>Liliopsida</taxon>
        <taxon>Arecaceae</taxon>
        <taxon>Coryphoideae</taxon>
        <taxon>Phoeniceae</taxon>
        <taxon>Phoenix</taxon>
    </lineage>
</organism>
<feature type="region of interest" description="Disordered" evidence="4">
    <location>
        <begin position="1"/>
        <end position="29"/>
    </location>
</feature>
<evidence type="ECO:0000256" key="4">
    <source>
        <dbReference type="SAM" id="MobiDB-lite"/>
    </source>
</evidence>
<dbReference type="GeneID" id="120106600"/>
<evidence type="ECO:0000313" key="6">
    <source>
        <dbReference type="Proteomes" id="UP000228380"/>
    </source>
</evidence>
<dbReference type="InterPro" id="IPR027417">
    <property type="entry name" value="P-loop_NTPase"/>
</dbReference>
<evidence type="ECO:0000256" key="1">
    <source>
        <dbReference type="ARBA" id="ARBA00005771"/>
    </source>
</evidence>
<evidence type="ECO:0000256" key="2">
    <source>
        <dbReference type="ARBA" id="ARBA00022679"/>
    </source>
</evidence>
<dbReference type="EC" id="2.8.2.-" evidence="3"/>
<comment type="similarity">
    <text evidence="1 3">Belongs to the sulfotransferase 1 family.</text>
</comment>
<evidence type="ECO:0000259" key="5">
    <source>
        <dbReference type="Pfam" id="PF00685"/>
    </source>
</evidence>
<dbReference type="RefSeq" id="XP_038975502.1">
    <property type="nucleotide sequence ID" value="XM_039119574.1"/>
</dbReference>
<dbReference type="KEGG" id="pda:120106600"/>
<protein>
    <recommendedName>
        <fullName evidence="3">Sulfotransferase</fullName>
        <ecNumber evidence="3">2.8.2.-</ecNumber>
    </recommendedName>
</protein>
<reference evidence="7" key="1">
    <citation type="submission" date="2025-08" db="UniProtKB">
        <authorList>
            <consortium name="RefSeq"/>
        </authorList>
    </citation>
    <scope>IDENTIFICATION</scope>
    <source>
        <tissue evidence="7">Young leaves</tissue>
    </source>
</reference>
<accession>A0A8B8ZQ85</accession>
<name>A0A8B8ZQ85_PHODC</name>
<sequence length="371" mass="42750">MAAQPSLCNSPPPMESQGKKSADPRPPSNYTDLISTLPLEEGWAPICTRKYQGFWIPQRVLPGIMDMQQNFKARPDDLWVLSYPKSGTTWLKALTYAIMTRAQYPFDHHPLLRRNPHECVPFVDRTYSRGQASEIEAMPSPRILNTHLPYSLLPHTIKSLDCKVIYVCRDPKDVLVSRWYFNNGMRPQPVEPIPFTKAFEMFCEDNCPYGPICEHVLEYWEESQRRPEKVLFLKYEEMLEDPLRIVRRLAEFMGCPFSPEEEKEGVVEEVIKLCSFDNLKSLEVNKTGKLHPEFVLTKDSFFRKGEAGDWRNHMSPEMARKLDRIPEQKLEGSGLTLHGVDVEAAATNGDVQAQVLSKLFVIFFLFFGCLE</sequence>
<dbReference type="GO" id="GO:0008146">
    <property type="term" value="F:sulfotransferase activity"/>
    <property type="evidence" value="ECO:0007669"/>
    <property type="project" value="InterPro"/>
</dbReference>
<dbReference type="AlphaFoldDB" id="A0A8B8ZQ85"/>
<dbReference type="SUPFAM" id="SSF52540">
    <property type="entry name" value="P-loop containing nucleoside triphosphate hydrolases"/>
    <property type="match status" value="1"/>
</dbReference>
<dbReference type="OrthoDB" id="588844at2759"/>
<keyword evidence="2 3" id="KW-0808">Transferase</keyword>
<dbReference type="InterPro" id="IPR000863">
    <property type="entry name" value="Sulfotransferase_dom"/>
</dbReference>